<dbReference type="STRING" id="1249483.LEP1GSC202_0486"/>
<protein>
    <submittedName>
        <fullName evidence="1">Uncharacterized protein</fullName>
    </submittedName>
</protein>
<name>A0A5E8HG36_9LEPT</name>
<reference evidence="1 2" key="1">
    <citation type="submission" date="2013-04" db="EMBL/GenBank/DDBJ databases">
        <authorList>
            <person name="Harkins D.M."/>
            <person name="Durkin A.S."/>
            <person name="Brinkac L.M."/>
            <person name="Haft D.H."/>
            <person name="Selengut J.D."/>
            <person name="Sanka R."/>
            <person name="DePew J."/>
            <person name="Purushe J."/>
            <person name="Hartskeerl R.A."/>
            <person name="Ahmed A."/>
            <person name="van der Linden H."/>
            <person name="Goris M.G.A."/>
            <person name="Vinetz J.M."/>
            <person name="Sutton G.G."/>
            <person name="Nierman W.C."/>
            <person name="Fouts D.E."/>
        </authorList>
    </citation>
    <scope>NUCLEOTIDE SEQUENCE [LARGE SCALE GENOMIC DNA]</scope>
    <source>
        <strain evidence="1 2">Sao Paulo</strain>
    </source>
</reference>
<gene>
    <name evidence="1" type="ORF">LEP1GSC202_0486</name>
</gene>
<evidence type="ECO:0000313" key="2">
    <source>
        <dbReference type="Proteomes" id="UP000013996"/>
    </source>
</evidence>
<dbReference type="EMBL" id="AOGX02000013">
    <property type="protein sequence ID" value="EOQ90234.1"/>
    <property type="molecule type" value="Genomic_DNA"/>
</dbReference>
<comment type="caution">
    <text evidence="1">The sequence shown here is derived from an EMBL/GenBank/DDBJ whole genome shotgun (WGS) entry which is preliminary data.</text>
</comment>
<dbReference type="Proteomes" id="UP000013996">
    <property type="component" value="Unassembled WGS sequence"/>
</dbReference>
<evidence type="ECO:0000313" key="1">
    <source>
        <dbReference type="EMBL" id="EOQ90234.1"/>
    </source>
</evidence>
<dbReference type="AlphaFoldDB" id="A0A5E8HG36"/>
<sequence>MGRDRAIQIHFHVYFSHKLSKNGNFYPIPIKKICIVYENKLQLVHFEGS</sequence>
<organism evidence="1 2">
    <name type="scientific">Leptospira yanagawae serovar Saopaulo str. Sao Paulo = ATCC 700523</name>
    <dbReference type="NCBI Taxonomy" id="1249483"/>
    <lineage>
        <taxon>Bacteria</taxon>
        <taxon>Pseudomonadati</taxon>
        <taxon>Spirochaetota</taxon>
        <taxon>Spirochaetia</taxon>
        <taxon>Leptospirales</taxon>
        <taxon>Leptospiraceae</taxon>
        <taxon>Leptospira</taxon>
    </lineage>
</organism>
<accession>A0A5E8HG36</accession>
<proteinExistence type="predicted"/>